<dbReference type="EMBL" id="JBGFUD010008298">
    <property type="protein sequence ID" value="MFH4982002.1"/>
    <property type="molecule type" value="Genomic_DNA"/>
</dbReference>
<evidence type="ECO:0000259" key="2">
    <source>
        <dbReference type="Pfam" id="PF08336"/>
    </source>
</evidence>
<evidence type="ECO:0000313" key="3">
    <source>
        <dbReference type="EMBL" id="MFH4982002.1"/>
    </source>
</evidence>
<organism evidence="3 4">
    <name type="scientific">Gnathostoma spinigerum</name>
    <dbReference type="NCBI Taxonomy" id="75299"/>
    <lineage>
        <taxon>Eukaryota</taxon>
        <taxon>Metazoa</taxon>
        <taxon>Ecdysozoa</taxon>
        <taxon>Nematoda</taxon>
        <taxon>Chromadorea</taxon>
        <taxon>Rhabditida</taxon>
        <taxon>Spirurina</taxon>
        <taxon>Gnathostomatomorpha</taxon>
        <taxon>Gnathostomatoidea</taxon>
        <taxon>Gnathostomatidae</taxon>
        <taxon>Gnathostoma</taxon>
    </lineage>
</organism>
<feature type="chain" id="PRO_5044783974" description="Prolyl 4-hydroxylase N-terminal domain-containing protein" evidence="1">
    <location>
        <begin position="17"/>
        <end position="186"/>
    </location>
</feature>
<feature type="domain" description="Prolyl 4-hydroxylase N-terminal" evidence="2">
    <location>
        <begin position="21"/>
        <end position="155"/>
    </location>
</feature>
<dbReference type="Proteomes" id="UP001608902">
    <property type="component" value="Unassembled WGS sequence"/>
</dbReference>
<name>A0ABD6ES82_9BILA</name>
<sequence>MWYILLLCSLFHLIASDVFTSIAHMQSLLDAEQELPIIINSYIKIENERLDKLKRLADKYMKEGEEDTIERSKRLTNPVGAFLLIKKLTHEWRQLEDIMYENSAEMVLRNVSETRRSRQFYSPTTEDLNGAAMALMRLQDTYHLTPHDLADGKIMNFQIAQTLTGRLSILIYLIFEVILESNRSLP</sequence>
<accession>A0ABD6ES82</accession>
<keyword evidence="4" id="KW-1185">Reference proteome</keyword>
<protein>
    <recommendedName>
        <fullName evidence="2">Prolyl 4-hydroxylase N-terminal domain-containing protein</fullName>
    </recommendedName>
</protein>
<feature type="signal peptide" evidence="1">
    <location>
        <begin position="1"/>
        <end position="16"/>
    </location>
</feature>
<keyword evidence="1" id="KW-0732">Signal</keyword>
<comment type="caution">
    <text evidence="3">The sequence shown here is derived from an EMBL/GenBank/DDBJ whole genome shotgun (WGS) entry which is preliminary data.</text>
</comment>
<evidence type="ECO:0000313" key="4">
    <source>
        <dbReference type="Proteomes" id="UP001608902"/>
    </source>
</evidence>
<dbReference type="InterPro" id="IPR013547">
    <property type="entry name" value="P4H_N"/>
</dbReference>
<evidence type="ECO:0000256" key="1">
    <source>
        <dbReference type="SAM" id="SignalP"/>
    </source>
</evidence>
<dbReference type="InterPro" id="IPR011990">
    <property type="entry name" value="TPR-like_helical_dom_sf"/>
</dbReference>
<dbReference type="Gene3D" id="1.25.40.10">
    <property type="entry name" value="Tetratricopeptide repeat domain"/>
    <property type="match status" value="1"/>
</dbReference>
<dbReference type="Pfam" id="PF08336">
    <property type="entry name" value="P4Ha_N"/>
    <property type="match status" value="1"/>
</dbReference>
<proteinExistence type="predicted"/>
<reference evidence="3 4" key="1">
    <citation type="submission" date="2024-08" db="EMBL/GenBank/DDBJ databases">
        <title>Gnathostoma spinigerum genome.</title>
        <authorList>
            <person name="Gonzalez-Bertolin B."/>
            <person name="Monzon S."/>
            <person name="Zaballos A."/>
            <person name="Jimenez P."/>
            <person name="Dekumyoy P."/>
            <person name="Varona S."/>
            <person name="Cuesta I."/>
            <person name="Sumanam S."/>
            <person name="Adisakwattana P."/>
            <person name="Gasser R.B."/>
            <person name="Hernandez-Gonzalez A."/>
            <person name="Young N.D."/>
            <person name="Perteguer M.J."/>
        </authorList>
    </citation>
    <scope>NUCLEOTIDE SEQUENCE [LARGE SCALE GENOMIC DNA]</scope>
    <source>
        <strain evidence="3">AL3</strain>
        <tissue evidence="3">Liver</tissue>
    </source>
</reference>
<dbReference type="AlphaFoldDB" id="A0ABD6ES82"/>
<dbReference type="Gene3D" id="6.10.140.1460">
    <property type="match status" value="1"/>
</dbReference>
<gene>
    <name evidence="3" type="ORF">AB6A40_008711</name>
</gene>